<feature type="compositionally biased region" description="Acidic residues" evidence="1">
    <location>
        <begin position="173"/>
        <end position="184"/>
    </location>
</feature>
<dbReference type="PANTHER" id="PTHR15715">
    <property type="entry name" value="CENTROSOMAL PROTEIN OF 170 KDA"/>
    <property type="match status" value="1"/>
</dbReference>
<dbReference type="InterPro" id="IPR008984">
    <property type="entry name" value="SMAD_FHA_dom_sf"/>
</dbReference>
<dbReference type="InterPro" id="IPR051176">
    <property type="entry name" value="Cent_Immune-Sig_Mod"/>
</dbReference>
<organism evidence="3 4">
    <name type="scientific">Trichoderma ghanense</name>
    <dbReference type="NCBI Taxonomy" id="65468"/>
    <lineage>
        <taxon>Eukaryota</taxon>
        <taxon>Fungi</taxon>
        <taxon>Dikarya</taxon>
        <taxon>Ascomycota</taxon>
        <taxon>Pezizomycotina</taxon>
        <taxon>Sordariomycetes</taxon>
        <taxon>Hypocreomycetidae</taxon>
        <taxon>Hypocreales</taxon>
        <taxon>Hypocreaceae</taxon>
        <taxon>Trichoderma</taxon>
    </lineage>
</organism>
<dbReference type="SUPFAM" id="SSF49879">
    <property type="entry name" value="SMAD/FHA domain"/>
    <property type="match status" value="1"/>
</dbReference>
<reference evidence="3 4" key="1">
    <citation type="submission" date="2018-01" db="EMBL/GenBank/DDBJ databases">
        <title>Genome characterization of the sugarcane-associated fungus Trichoderma ghanense CCMA-1212 and their application in lignocelulose bioconversion.</title>
        <authorList>
            <person name="Steindorff A.S."/>
            <person name="Mendes T.D."/>
            <person name="Vilela E.S.D."/>
            <person name="Rodrigues D.S."/>
            <person name="Formighieri E.F."/>
            <person name="Melo I.S."/>
            <person name="Favaro L.C.L."/>
        </authorList>
    </citation>
    <scope>NUCLEOTIDE SEQUENCE [LARGE SCALE GENOMIC DNA]</scope>
    <source>
        <strain evidence="3 4">CCMA-1212</strain>
    </source>
</reference>
<comment type="caution">
    <text evidence="3">The sequence shown here is derived from an EMBL/GenBank/DDBJ whole genome shotgun (WGS) entry which is preliminary data.</text>
</comment>
<evidence type="ECO:0000259" key="2">
    <source>
        <dbReference type="PROSITE" id="PS50006"/>
    </source>
</evidence>
<dbReference type="PROSITE" id="PS50006">
    <property type="entry name" value="FHA_DOMAIN"/>
    <property type="match status" value="1"/>
</dbReference>
<dbReference type="Proteomes" id="UP001642720">
    <property type="component" value="Unassembled WGS sequence"/>
</dbReference>
<dbReference type="PANTHER" id="PTHR15715:SF37">
    <property type="entry name" value="LD47843P"/>
    <property type="match status" value="1"/>
</dbReference>
<feature type="compositionally biased region" description="Acidic residues" evidence="1">
    <location>
        <begin position="264"/>
        <end position="291"/>
    </location>
</feature>
<dbReference type="Gene3D" id="2.60.200.20">
    <property type="match status" value="1"/>
</dbReference>
<proteinExistence type="predicted"/>
<feature type="region of interest" description="Disordered" evidence="1">
    <location>
        <begin position="162"/>
        <end position="184"/>
    </location>
</feature>
<dbReference type="InterPro" id="IPR000253">
    <property type="entry name" value="FHA_dom"/>
</dbReference>
<evidence type="ECO:0000256" key="1">
    <source>
        <dbReference type="SAM" id="MobiDB-lite"/>
    </source>
</evidence>
<dbReference type="SMART" id="SM00240">
    <property type="entry name" value="FHA"/>
    <property type="match status" value="1"/>
</dbReference>
<gene>
    <name evidence="3" type="ORF">CCMA1212_002202</name>
</gene>
<sequence length="583" mass="64371">MASPSEGDIPLVKLRRNSRDPPKLTCGAAVVNLTAIDPPEWFAFPVRRLLLDSSKSVASIGRMSSRNGDYTAKESNGWMESAVMSRNHATLLFDPQAQRVFIRDVGSLHGTFYNDTRLQKHQVQALKDGDVLQFGIAIARGTDTCPPCKMRVGLEYKPQSSVQGPTVFRVPDDSDEESEEEYIEDENIRWSTKILRDNGIRPAKNCISRRPVITIDESDHEMDSPAPETEEQTASARSIQDHMTDNTGSDQSPSRIHTPPETIDIPDDVSDEDPMFYEDEYDGDEVTDYDDDRSSLEDPSPHDTLGGSFLDKTQDVSRPDATEIHEAEVYDRFEDDCLPPILNMTRANAAPAPNQPRPSVHLPSLFDCFRSQEIPTTESNAPSDPVAETESANESAAPLERDWPNWPKDVAESRATESSRLLDSGAKFLETPLKEQALTEPAVEHPLELDETSAYQFQVTKTYYQQQPPHQQQHDESSSAGPSDQHAEPQERASPNKRKAEEISEVTVEEIAFSRLHPTQASASPSLRPRALDVAMDVSPAAGHSAVEGPQAKRLRKAAEIFGYAALGGVAVMSALIATAPTL</sequence>
<dbReference type="GeneID" id="300574044"/>
<dbReference type="Pfam" id="PF00498">
    <property type="entry name" value="FHA"/>
    <property type="match status" value="1"/>
</dbReference>
<accession>A0ABY2HFM3</accession>
<feature type="compositionally biased region" description="Polar residues" evidence="1">
    <location>
        <begin position="245"/>
        <end position="255"/>
    </location>
</feature>
<dbReference type="RefSeq" id="XP_073562331.1">
    <property type="nucleotide sequence ID" value="XM_073699594.1"/>
</dbReference>
<feature type="region of interest" description="Disordered" evidence="1">
    <location>
        <begin position="211"/>
        <end position="327"/>
    </location>
</feature>
<evidence type="ECO:0000313" key="3">
    <source>
        <dbReference type="EMBL" id="TFB06130.1"/>
    </source>
</evidence>
<name>A0ABY2HFM3_9HYPO</name>
<feature type="compositionally biased region" description="Basic and acidic residues" evidence="1">
    <location>
        <begin position="312"/>
        <end position="327"/>
    </location>
</feature>
<feature type="region of interest" description="Disordered" evidence="1">
    <location>
        <begin position="371"/>
        <end position="423"/>
    </location>
</feature>
<feature type="domain" description="FHA" evidence="2">
    <location>
        <begin position="58"/>
        <end position="118"/>
    </location>
</feature>
<feature type="compositionally biased region" description="Polar residues" evidence="1">
    <location>
        <begin position="373"/>
        <end position="382"/>
    </location>
</feature>
<feature type="compositionally biased region" description="Basic and acidic residues" evidence="1">
    <location>
        <begin position="292"/>
        <end position="301"/>
    </location>
</feature>
<feature type="compositionally biased region" description="Basic and acidic residues" evidence="1">
    <location>
        <begin position="399"/>
        <end position="417"/>
    </location>
</feature>
<dbReference type="EMBL" id="PPTA01000002">
    <property type="protein sequence ID" value="TFB06130.1"/>
    <property type="molecule type" value="Genomic_DNA"/>
</dbReference>
<feature type="region of interest" description="Disordered" evidence="1">
    <location>
        <begin position="465"/>
        <end position="503"/>
    </location>
</feature>
<keyword evidence="4" id="KW-1185">Reference proteome</keyword>
<protein>
    <recommendedName>
        <fullName evidence="2">FHA domain-containing protein</fullName>
    </recommendedName>
</protein>
<evidence type="ECO:0000313" key="4">
    <source>
        <dbReference type="Proteomes" id="UP001642720"/>
    </source>
</evidence>